<name>K4K6C1_9CAUD</name>
<keyword evidence="2" id="KW-1185">Reference proteome</keyword>
<dbReference type="EMBL" id="JX100810">
    <property type="protein sequence ID" value="AFU88082.1"/>
    <property type="molecule type" value="Genomic_DNA"/>
</dbReference>
<dbReference type="KEGG" id="vg:13995140"/>
<proteinExistence type="predicted"/>
<dbReference type="OrthoDB" id="27601at10239"/>
<dbReference type="RefSeq" id="YP_006988446.1">
    <property type="nucleotide sequence ID" value="NC_019406.1"/>
</dbReference>
<dbReference type="SUPFAM" id="SSF109604">
    <property type="entry name" value="HD-domain/PDEase-like"/>
    <property type="match status" value="1"/>
</dbReference>
<reference evidence="1 2" key="1">
    <citation type="journal article" date="2012" name="BMC Genomics">
        <title>The Caulobacter crescentus phage phiCbK: genomics of a canonical phage.</title>
        <authorList>
            <person name="Gill J.J."/>
            <person name="Berry J.D."/>
            <person name="Russell W.K."/>
            <person name="Lessor L."/>
            <person name="Escobar Garcia D.A."/>
            <person name="Hernandez D."/>
            <person name="Kane A."/>
            <person name="Keene J."/>
            <person name="Maddox M."/>
            <person name="Martin R."/>
            <person name="Mohan S."/>
            <person name="Thorn A.M."/>
            <person name="Russell D.H."/>
            <person name="Young R."/>
        </authorList>
    </citation>
    <scope>NUCLEOTIDE SEQUENCE [LARGE SCALE GENOMIC DNA]</scope>
</reference>
<dbReference type="Proteomes" id="UP000000463">
    <property type="component" value="Segment"/>
</dbReference>
<protein>
    <submittedName>
        <fullName evidence="1">Putative HD-domain/PDEase-like protein</fullName>
    </submittedName>
</protein>
<dbReference type="Gene3D" id="1.10.3210.10">
    <property type="entry name" value="Hypothetical protein af1432"/>
    <property type="match status" value="1"/>
</dbReference>
<gene>
    <name evidence="1" type="ORF">CcrColossus_gp212</name>
</gene>
<evidence type="ECO:0000313" key="2">
    <source>
        <dbReference type="Proteomes" id="UP000000463"/>
    </source>
</evidence>
<organism evidence="1 2">
    <name type="scientific">Caulobacter phage CcrColossus</name>
    <dbReference type="NCBI Taxonomy" id="1211640"/>
    <lineage>
        <taxon>Viruses</taxon>
        <taxon>Duplodnaviria</taxon>
        <taxon>Heunggongvirae</taxon>
        <taxon>Uroviricota</taxon>
        <taxon>Caudoviricetes</taxon>
        <taxon>Jeanschmidtviridae</taxon>
        <taxon>Colossusvirus</taxon>
        <taxon>Colossusvirus colossus</taxon>
    </lineage>
</organism>
<evidence type="ECO:0000313" key="1">
    <source>
        <dbReference type="EMBL" id="AFU88082.1"/>
    </source>
</evidence>
<dbReference type="GeneID" id="13995140"/>
<accession>K4K6C1</accession>
<sequence>MADPIDFCGWNKVLNPAPGTEDHVRPLYVHGNGIENISCWKLTPEEAAEVARTGEVWFSIASGKTHHPIRLSGLPMMYFIDPDTGEQETYHTDGTHIIEDARRFAVMHHGEQWYDEARKLRHGYHLGKVVQVLRDFDAGWRYLVVGWLHDVEEDCWEDEAMVSRRVRVRARYGDEIEDLVWAVTGEMYIDGVKQNRKARNKQQYAKIADLPKAAPVKVADRIANIEACIEFNSPQGPMYLDEIIDFDDNVGIYVSAAMRVRLLTGAMRLLEMHGPSRRFEPQELRDRISGAIERYAQTIQSPSLLAT</sequence>